<dbReference type="PANTHER" id="PTHR34289:SF8">
    <property type="entry name" value="DUF819 DOMAIN-CONTAINING PROTEIN"/>
    <property type="match status" value="1"/>
</dbReference>
<dbReference type="Pfam" id="PF05684">
    <property type="entry name" value="DUF819"/>
    <property type="match status" value="1"/>
</dbReference>
<keyword evidence="1" id="KW-0812">Transmembrane</keyword>
<feature type="transmembrane region" description="Helical" evidence="1">
    <location>
        <begin position="359"/>
        <end position="381"/>
    </location>
</feature>
<feature type="transmembrane region" description="Helical" evidence="1">
    <location>
        <begin position="246"/>
        <end position="262"/>
    </location>
</feature>
<sequence>MFTVVAFTRWLEGRVLFIEKISSAVVCTLLGITLANLGVIPFTSPTQEAVYEFAVPYAIVLIILGSDLKQLTGAGRPMILAYLFAGAGSFVGGAVAGVVLSGWVGPETWKLSGAFSGAFAGGGMNFAAVGRGLEIDAGTFAAAAVADNLSTVPYLLTQVALVSVLSPIFARRLAHTVVTSGVDTSDTTNQAQNVEETGAGAIDEVRRGWIETTMSITDISILGALPLLALWIARQLAAQLPAIPEVLWLTTFALVIAQLPIIKRLRGAAVVSYFALHVFFIVLGSSSMLSEVVKAGVPIFTLMIAILLVHMIVAYGLGWLARIDLATVSVASQAAIGGPGSALALSMAMKWNQLVTPGVIVGIFGYALGNYLGFACAWLVATLV</sequence>
<feature type="transmembrane region" description="Helical" evidence="1">
    <location>
        <begin position="80"/>
        <end position="104"/>
    </location>
</feature>
<evidence type="ECO:0000256" key="1">
    <source>
        <dbReference type="SAM" id="Phobius"/>
    </source>
</evidence>
<feature type="transmembrane region" description="Helical" evidence="1">
    <location>
        <begin position="21"/>
        <end position="43"/>
    </location>
</feature>
<dbReference type="InterPro" id="IPR008537">
    <property type="entry name" value="DUF819"/>
</dbReference>
<accession>A0A382BXD1</accession>
<evidence type="ECO:0000313" key="2">
    <source>
        <dbReference type="EMBL" id="SVB17723.1"/>
    </source>
</evidence>
<keyword evidence="1" id="KW-0472">Membrane</keyword>
<name>A0A382BXD1_9ZZZZ</name>
<dbReference type="EMBL" id="UINC01031531">
    <property type="protein sequence ID" value="SVB17723.1"/>
    <property type="molecule type" value="Genomic_DNA"/>
</dbReference>
<dbReference type="AlphaFoldDB" id="A0A382BXD1"/>
<feature type="transmembrane region" description="Helical" evidence="1">
    <location>
        <begin position="269"/>
        <end position="289"/>
    </location>
</feature>
<protein>
    <recommendedName>
        <fullName evidence="3">DUF819 family protein</fullName>
    </recommendedName>
</protein>
<feature type="transmembrane region" description="Helical" evidence="1">
    <location>
        <begin position="325"/>
        <end position="347"/>
    </location>
</feature>
<reference evidence="2" key="1">
    <citation type="submission" date="2018-05" db="EMBL/GenBank/DDBJ databases">
        <authorList>
            <person name="Lanie J.A."/>
            <person name="Ng W.-L."/>
            <person name="Kazmierczak K.M."/>
            <person name="Andrzejewski T.M."/>
            <person name="Davidsen T.M."/>
            <person name="Wayne K.J."/>
            <person name="Tettelin H."/>
            <person name="Glass J.I."/>
            <person name="Rusch D."/>
            <person name="Podicherti R."/>
            <person name="Tsui H.-C.T."/>
            <person name="Winkler M.E."/>
        </authorList>
    </citation>
    <scope>NUCLEOTIDE SEQUENCE</scope>
</reference>
<feature type="transmembrane region" description="Helical" evidence="1">
    <location>
        <begin position="216"/>
        <end position="234"/>
    </location>
</feature>
<feature type="transmembrane region" description="Helical" evidence="1">
    <location>
        <begin position="295"/>
        <end position="318"/>
    </location>
</feature>
<dbReference type="PANTHER" id="PTHR34289">
    <property type="entry name" value="PROTEIN, PUTATIVE (DUF819)-RELATED"/>
    <property type="match status" value="1"/>
</dbReference>
<gene>
    <name evidence="2" type="ORF">METZ01_LOCUS170577</name>
</gene>
<feature type="transmembrane region" description="Helical" evidence="1">
    <location>
        <begin position="49"/>
        <end position="68"/>
    </location>
</feature>
<keyword evidence="1" id="KW-1133">Transmembrane helix</keyword>
<evidence type="ECO:0008006" key="3">
    <source>
        <dbReference type="Google" id="ProtNLM"/>
    </source>
</evidence>
<organism evidence="2">
    <name type="scientific">marine metagenome</name>
    <dbReference type="NCBI Taxonomy" id="408172"/>
    <lineage>
        <taxon>unclassified sequences</taxon>
        <taxon>metagenomes</taxon>
        <taxon>ecological metagenomes</taxon>
    </lineage>
</organism>
<proteinExistence type="predicted"/>